<evidence type="ECO:0000313" key="6">
    <source>
        <dbReference type="Proteomes" id="UP000676506"/>
    </source>
</evidence>
<dbReference type="EMBL" id="CP072649">
    <property type="protein sequence ID" value="QUW04189.1"/>
    <property type="molecule type" value="Genomic_DNA"/>
</dbReference>
<dbReference type="InterPro" id="IPR012899">
    <property type="entry name" value="LTXXQ"/>
</dbReference>
<dbReference type="Gene3D" id="1.20.120.1490">
    <property type="match status" value="1"/>
</dbReference>
<evidence type="ECO:0000256" key="2">
    <source>
        <dbReference type="ARBA" id="ARBA00008441"/>
    </source>
</evidence>
<reference evidence="5 6" key="1">
    <citation type="submission" date="2021-03" db="EMBL/GenBank/DDBJ databases">
        <title>Genomic and phenotypic characterization of Chloracidobacterium isolates provides evidence for multiple species.</title>
        <authorList>
            <person name="Saini M.K."/>
            <person name="Costas A.M.G."/>
            <person name="Tank M."/>
            <person name="Bryant D.A."/>
        </authorList>
    </citation>
    <scope>NUCLEOTIDE SEQUENCE [LARGE SCALE GENOMIC DNA]</scope>
    <source>
        <strain evidence="5 6">BV2-C</strain>
    </source>
</reference>
<keyword evidence="6" id="KW-1185">Reference proteome</keyword>
<comment type="subcellular location">
    <subcellularLocation>
        <location evidence="1">Periplasm</location>
    </subcellularLocation>
</comment>
<accession>A0ABX8BBW0</accession>
<keyword evidence="4" id="KW-0574">Periplasm</keyword>
<evidence type="ECO:0000256" key="3">
    <source>
        <dbReference type="ARBA" id="ARBA00022729"/>
    </source>
</evidence>
<proteinExistence type="inferred from homology"/>
<organism evidence="5 6">
    <name type="scientific">Chloracidobacterium validum</name>
    <dbReference type="NCBI Taxonomy" id="2821543"/>
    <lineage>
        <taxon>Bacteria</taxon>
        <taxon>Pseudomonadati</taxon>
        <taxon>Acidobacteriota</taxon>
        <taxon>Terriglobia</taxon>
        <taxon>Terriglobales</taxon>
        <taxon>Acidobacteriaceae</taxon>
        <taxon>Chloracidobacterium</taxon>
    </lineage>
</organism>
<dbReference type="PANTHER" id="PTHR38102:SF1">
    <property type="entry name" value="PERIPLASMIC CHAPERONE SPY"/>
    <property type="match status" value="1"/>
</dbReference>
<dbReference type="PANTHER" id="PTHR38102">
    <property type="entry name" value="PERIPLASMIC CHAPERONE SPY"/>
    <property type="match status" value="1"/>
</dbReference>
<dbReference type="RefSeq" id="WP_211430078.1">
    <property type="nucleotide sequence ID" value="NZ_CP072649.1"/>
</dbReference>
<dbReference type="Pfam" id="PF07813">
    <property type="entry name" value="LTXXQ"/>
    <property type="match status" value="1"/>
</dbReference>
<name>A0ABX8BBW0_9BACT</name>
<keyword evidence="3" id="KW-0732">Signal</keyword>
<evidence type="ECO:0000256" key="4">
    <source>
        <dbReference type="ARBA" id="ARBA00022764"/>
    </source>
</evidence>
<evidence type="ECO:0000313" key="5">
    <source>
        <dbReference type="EMBL" id="QUW04189.1"/>
    </source>
</evidence>
<dbReference type="Proteomes" id="UP000676506">
    <property type="component" value="Chromosome 2"/>
</dbReference>
<gene>
    <name evidence="5" type="ORF">J8C06_14195</name>
</gene>
<evidence type="ECO:0000256" key="1">
    <source>
        <dbReference type="ARBA" id="ARBA00004418"/>
    </source>
</evidence>
<protein>
    <submittedName>
        <fullName evidence="5">Spy/CpxP family protein refolding chaperone</fullName>
    </submittedName>
</protein>
<dbReference type="CDD" id="cd09916">
    <property type="entry name" value="CpxP_like"/>
    <property type="match status" value="1"/>
</dbReference>
<sequence length="168" mass="18801">MVHRLSLRPLAVAFALALTLTGVLGGVAYAAGRDRGPGHFMGFFMKRMAAELNLTEEQQAQIRQILETERATAEPLMKQLKAGHDQLRTLGLDGIFNEAQVRVIAQQQAQTMTELIVSKERVKAQVAAVLTPEQRERAKQMLDRFHQRMREHRGHRGPGFGRGPLPPM</sequence>
<dbReference type="InterPro" id="IPR052211">
    <property type="entry name" value="Cpx_auxiliary_protein"/>
</dbReference>
<comment type="similarity">
    <text evidence="2">Belongs to the CpxP/Spy family.</text>
</comment>